<dbReference type="EMBL" id="EF133970">
    <property type="protein sequence ID" value="ABV22084.1"/>
    <property type="molecule type" value="mRNA"/>
</dbReference>
<protein>
    <submittedName>
        <fullName evidence="2">Uncharacterized protein</fullName>
    </submittedName>
</protein>
<dbReference type="EMBL" id="EF133969">
    <property type="protein sequence ID" value="ABV22083.1"/>
    <property type="molecule type" value="mRNA"/>
</dbReference>
<evidence type="ECO:0000313" key="2">
    <source>
        <dbReference type="EMBL" id="ABV22083.1"/>
    </source>
</evidence>
<accession>A7YXF4</accession>
<organism evidence="2">
    <name type="scientific">Amphidinium carterae</name>
    <name type="common">Dinoflagellate</name>
    <dbReference type="NCBI Taxonomy" id="2961"/>
    <lineage>
        <taxon>Eukaryota</taxon>
        <taxon>Sar</taxon>
        <taxon>Alveolata</taxon>
        <taxon>Dinophyceae</taxon>
        <taxon>Amphidiniales</taxon>
        <taxon>Amphidiniaceae</taxon>
        <taxon>Amphidinium</taxon>
    </lineage>
</organism>
<feature type="compositionally biased region" description="Basic residues" evidence="1">
    <location>
        <begin position="97"/>
        <end position="107"/>
    </location>
</feature>
<sequence>MIRETQGMFVAGDKTAIAYLRHVCSADQAMPALHSLDEKHAFATGSHGAAKLLDEKIEAFVSQNMLEPPEESSGAGHSRKESAASTSNAGGTAQGRGGRKRGPPRTQ</sequence>
<reference evidence="2" key="1">
    <citation type="journal article" date="2007" name="Proc. Natl. Acad. Sci. U.S.A.">
        <title>Spliced leader RNA trans-splicing in dinoflagellates.</title>
        <authorList>
            <person name="Zhang H."/>
            <person name="Hou Y."/>
            <person name="Miranda L."/>
            <person name="Campbell D.A."/>
            <person name="Sturm N.R."/>
            <person name="Gaasterland T."/>
            <person name="Lin S."/>
        </authorList>
    </citation>
    <scope>NUCLEOTIDE SEQUENCE</scope>
    <source>
        <strain evidence="2">CCMP121</strain>
    </source>
</reference>
<dbReference type="AlphaFoldDB" id="A7YXF4"/>
<name>A7YXF4_AMPCA</name>
<feature type="region of interest" description="Disordered" evidence="1">
    <location>
        <begin position="62"/>
        <end position="107"/>
    </location>
</feature>
<evidence type="ECO:0000256" key="1">
    <source>
        <dbReference type="SAM" id="MobiDB-lite"/>
    </source>
</evidence>
<proteinExistence type="evidence at transcript level"/>